<dbReference type="RefSeq" id="WP_073341513.1">
    <property type="nucleotide sequence ID" value="NZ_FQVH01000003.1"/>
</dbReference>
<protein>
    <submittedName>
        <fullName evidence="3">S-layer homology domain-containing protein</fullName>
    </submittedName>
</protein>
<dbReference type="Pfam" id="PF00395">
    <property type="entry name" value="SLH"/>
    <property type="match status" value="3"/>
</dbReference>
<dbReference type="EMBL" id="FQVH01000003">
    <property type="protein sequence ID" value="SHE59338.1"/>
    <property type="molecule type" value="Genomic_DNA"/>
</dbReference>
<reference evidence="3 4" key="1">
    <citation type="submission" date="2016-11" db="EMBL/GenBank/DDBJ databases">
        <authorList>
            <person name="Jaros S."/>
            <person name="Januszkiewicz K."/>
            <person name="Wedrychowicz H."/>
        </authorList>
    </citation>
    <scope>NUCLEOTIDE SEQUENCE [LARGE SCALE GENOMIC DNA]</scope>
    <source>
        <strain evidence="3 4">DSM 17918</strain>
    </source>
</reference>
<organism evidence="3 4">
    <name type="scientific">Caldanaerobius fijiensis DSM 17918</name>
    <dbReference type="NCBI Taxonomy" id="1121256"/>
    <lineage>
        <taxon>Bacteria</taxon>
        <taxon>Bacillati</taxon>
        <taxon>Bacillota</taxon>
        <taxon>Clostridia</taxon>
        <taxon>Thermoanaerobacterales</taxon>
        <taxon>Thermoanaerobacteraceae</taxon>
        <taxon>Caldanaerobius</taxon>
    </lineage>
</organism>
<dbReference type="AlphaFoldDB" id="A0A1M4URP9"/>
<dbReference type="Proteomes" id="UP000184088">
    <property type="component" value="Unassembled WGS sequence"/>
</dbReference>
<dbReference type="PROSITE" id="PS51272">
    <property type="entry name" value="SLH"/>
    <property type="match status" value="3"/>
</dbReference>
<accession>A0A1M4URP9</accession>
<name>A0A1M4URP9_9THEO</name>
<keyword evidence="4" id="KW-1185">Reference proteome</keyword>
<keyword evidence="1" id="KW-0677">Repeat</keyword>
<sequence>MDISIRYNRTPNGGSPIQWEGSISEIAADSSAKRIVYTKNDPQYISFDGSYVIKNEGQTVLQYSYNLPVLENGVPSSARTEKEGTLAMEMSPTITQPLAIGNKKDIKGHWAEDSIKKMLALGVFRDDSDYFGPALPIKRGDFAKAIAIVAGINIDQSNDNVPAYLRNRNKTPETSPFFDVSVNSADYKYIKAVVQNGLMEGTSNSTFSPAQSLTREQAIVIAIRALGLESLAPTAGYNTTFADDDKISPWAKDSVYVAYLIGLIQGDEYNRFNPQQAMTKAEVSVFLDRFIQFLQKDMIKNYVDRVLNF</sequence>
<evidence type="ECO:0000259" key="2">
    <source>
        <dbReference type="PROSITE" id="PS51272"/>
    </source>
</evidence>
<gene>
    <name evidence="3" type="ORF">SAMN02746089_00489</name>
</gene>
<dbReference type="STRING" id="1121256.SAMN02746089_00489"/>
<evidence type="ECO:0000313" key="3">
    <source>
        <dbReference type="EMBL" id="SHE59338.1"/>
    </source>
</evidence>
<dbReference type="InterPro" id="IPR001119">
    <property type="entry name" value="SLH_dom"/>
</dbReference>
<feature type="domain" description="SLH" evidence="2">
    <location>
        <begin position="173"/>
        <end position="236"/>
    </location>
</feature>
<feature type="domain" description="SLH" evidence="2">
    <location>
        <begin position="238"/>
        <end position="301"/>
    </location>
</feature>
<evidence type="ECO:0000256" key="1">
    <source>
        <dbReference type="ARBA" id="ARBA00022737"/>
    </source>
</evidence>
<feature type="domain" description="SLH" evidence="2">
    <location>
        <begin position="98"/>
        <end position="160"/>
    </location>
</feature>
<proteinExistence type="predicted"/>
<evidence type="ECO:0000313" key="4">
    <source>
        <dbReference type="Proteomes" id="UP000184088"/>
    </source>
</evidence>